<proteinExistence type="predicted"/>
<feature type="compositionally biased region" description="Low complexity" evidence="1">
    <location>
        <begin position="58"/>
        <end position="74"/>
    </location>
</feature>
<feature type="compositionally biased region" description="Low complexity" evidence="1">
    <location>
        <begin position="179"/>
        <end position="189"/>
    </location>
</feature>
<dbReference type="EMBL" id="UYRU01076273">
    <property type="protein sequence ID" value="VDN26762.1"/>
    <property type="molecule type" value="Genomic_DNA"/>
</dbReference>
<sequence>MAARRMLFELANRAAADVAAQAASGAASSPPTADDDAVPSEPKLDGRSPSRSPDADVAGSPAGSAASRSTASTTVMWESDEEADENQPAAEARESESQQPEEAKVEPEGDERLAPPLKEDKETETGVSAVATDRAPTDTLPSQPQVSLSPLKPSLKVSSPNSKRTSEDGMISPRRRSGRSLSSNSSPPSTGDKLTVSPCFCICWAVVFAKPSFISVKAACSHS</sequence>
<name>A0A3P7Q4D8_DIBLA</name>
<gene>
    <name evidence="2" type="ORF">DILT_LOCUS14877</name>
</gene>
<dbReference type="Proteomes" id="UP000281553">
    <property type="component" value="Unassembled WGS sequence"/>
</dbReference>
<organism evidence="2 3">
    <name type="scientific">Dibothriocephalus latus</name>
    <name type="common">Fish tapeworm</name>
    <name type="synonym">Diphyllobothrium latum</name>
    <dbReference type="NCBI Taxonomy" id="60516"/>
    <lineage>
        <taxon>Eukaryota</taxon>
        <taxon>Metazoa</taxon>
        <taxon>Spiralia</taxon>
        <taxon>Lophotrochozoa</taxon>
        <taxon>Platyhelminthes</taxon>
        <taxon>Cestoda</taxon>
        <taxon>Eucestoda</taxon>
        <taxon>Diphyllobothriidea</taxon>
        <taxon>Diphyllobothriidae</taxon>
        <taxon>Dibothriocephalus</taxon>
    </lineage>
</organism>
<feature type="compositionally biased region" description="Low complexity" evidence="1">
    <location>
        <begin position="16"/>
        <end position="32"/>
    </location>
</feature>
<evidence type="ECO:0000313" key="2">
    <source>
        <dbReference type="EMBL" id="VDN26762.1"/>
    </source>
</evidence>
<feature type="region of interest" description="Disordered" evidence="1">
    <location>
        <begin position="16"/>
        <end position="194"/>
    </location>
</feature>
<protein>
    <submittedName>
        <fullName evidence="2">Uncharacterized protein</fullName>
    </submittedName>
</protein>
<feature type="compositionally biased region" description="Basic and acidic residues" evidence="1">
    <location>
        <begin position="91"/>
        <end position="124"/>
    </location>
</feature>
<evidence type="ECO:0000256" key="1">
    <source>
        <dbReference type="SAM" id="MobiDB-lite"/>
    </source>
</evidence>
<dbReference type="AlphaFoldDB" id="A0A3P7Q4D8"/>
<reference evidence="2 3" key="1">
    <citation type="submission" date="2018-11" db="EMBL/GenBank/DDBJ databases">
        <authorList>
            <consortium name="Pathogen Informatics"/>
        </authorList>
    </citation>
    <scope>NUCLEOTIDE SEQUENCE [LARGE SCALE GENOMIC DNA]</scope>
</reference>
<accession>A0A3P7Q4D8</accession>
<feature type="compositionally biased region" description="Low complexity" evidence="1">
    <location>
        <begin position="140"/>
        <end position="160"/>
    </location>
</feature>
<keyword evidence="3" id="KW-1185">Reference proteome</keyword>
<evidence type="ECO:0000313" key="3">
    <source>
        <dbReference type="Proteomes" id="UP000281553"/>
    </source>
</evidence>